<dbReference type="PANTHER" id="PTHR36566">
    <property type="entry name" value="NICKEL INSERTION PROTEIN-RELATED"/>
    <property type="match status" value="1"/>
</dbReference>
<dbReference type="GO" id="GO:0016829">
    <property type="term" value="F:lyase activity"/>
    <property type="evidence" value="ECO:0007669"/>
    <property type="project" value="UniProtKB-UniRule"/>
</dbReference>
<dbReference type="HAMAP" id="MF_01074">
    <property type="entry name" value="LarC"/>
    <property type="match status" value="1"/>
</dbReference>
<dbReference type="Proteomes" id="UP000823842">
    <property type="component" value="Unassembled WGS sequence"/>
</dbReference>
<accession>A0A9D2LUD7</accession>
<proteinExistence type="inferred from homology"/>
<dbReference type="NCBIfam" id="TIGR00299">
    <property type="entry name" value="nickel pincer cofactor biosynthesis protein LarC"/>
    <property type="match status" value="1"/>
</dbReference>
<dbReference type="InterPro" id="IPR002822">
    <property type="entry name" value="Ni_insertion"/>
</dbReference>
<dbReference type="GO" id="GO:0016151">
    <property type="term" value="F:nickel cation binding"/>
    <property type="evidence" value="ECO:0007669"/>
    <property type="project" value="UniProtKB-UniRule"/>
</dbReference>
<evidence type="ECO:0000256" key="2">
    <source>
        <dbReference type="HAMAP-Rule" id="MF_01074"/>
    </source>
</evidence>
<organism evidence="4 5">
    <name type="scientific">Candidatus Blautia faecavium</name>
    <dbReference type="NCBI Taxonomy" id="2838487"/>
    <lineage>
        <taxon>Bacteria</taxon>
        <taxon>Bacillati</taxon>
        <taxon>Bacillota</taxon>
        <taxon>Clostridia</taxon>
        <taxon>Lachnospirales</taxon>
        <taxon>Lachnospiraceae</taxon>
        <taxon>Blautia</taxon>
    </lineage>
</organism>
<dbReference type="EMBL" id="DWYZ01000162">
    <property type="protein sequence ID" value="HJB28878.1"/>
    <property type="molecule type" value="Genomic_DNA"/>
</dbReference>
<comment type="function">
    <text evidence="2">Involved in the biosynthesis of a nickel-pincer cofactor ((SCS)Ni(II) pincer complex). Binds Ni(2+), and functions in nickel delivery to pyridinium-3,5-bisthiocarboxylic acid mononucleotide (P2TMN), to form the mature cofactor. Is thus probably required for the activation of nickel-pincer cofactor-dependent enzymes.</text>
</comment>
<protein>
    <recommendedName>
        <fullName evidence="2">Pyridinium-3,5-bisthiocarboxylic acid mononucleotide nickel insertion protein</fullName>
        <shortName evidence="2">P2TMN nickel insertion protein</shortName>
        <ecNumber evidence="2">4.99.1.12</ecNumber>
    </recommendedName>
    <alternativeName>
        <fullName evidence="2">Nickel-pincer cofactor biosynthesis protein LarC</fullName>
    </alternativeName>
</protein>
<keyword evidence="2" id="KW-0456">Lyase</keyword>
<gene>
    <name evidence="2 4" type="primary">larC</name>
    <name evidence="4" type="ORF">IAA06_08800</name>
</gene>
<sequence length="494" mass="54355">MGKTLYLECGSGISGDMTVAALLDLGADQETLKKALASLPIEGFQTEVTRVNKSGLDACDFAVKLDARHENHDHDMEYLHGRSHGEDHAHGECHSHGHDSEHGERHSHGDGHAHGECHGHGEEHEYKEGHSHETGHSYGEHIHGQDGKVLESHIISRAEHSHEGHSHPAHEHRGISEILAIIEQADITLRAKETAVKIFWILADAEAKAHGVPAEQVHFHEVGAVDSIVDIVAAAVCLDDLDVDRVIVPRLCEGQGTIRCQHGVIPVPVPAVVNIASAYGLPLQITHVQGELVTPTGAAIVAAVRTDEKLPEEFIVKKVGLGAGKRAYECPGFLRAMIIEPKASSVKSDVICRLETNIDDCSGESLGYVMERLFQEGARDVHYTPVFMKKNRPAWQLNVICAKEDAEKLENLIFTETTTIGIRRMLMERRILKREEKKVKTSLGEAEVKICTLPDGSERIYPEYESTVKLAKKNHVSYREAYAIIENEAKNIAG</sequence>
<comment type="caution">
    <text evidence="4">The sequence shown here is derived from an EMBL/GenBank/DDBJ whole genome shotgun (WGS) entry which is preliminary data.</text>
</comment>
<dbReference type="Gene3D" id="3.30.70.1380">
    <property type="entry name" value="Transcriptional regulatory protein pf0864 domain like"/>
    <property type="match status" value="1"/>
</dbReference>
<evidence type="ECO:0000313" key="5">
    <source>
        <dbReference type="Proteomes" id="UP000823842"/>
    </source>
</evidence>
<comment type="catalytic activity">
    <reaction evidence="2">
        <text>Ni(II)-pyridinium-3,5-bisthiocarboxylate mononucleotide = pyridinium-3,5-bisthiocarboxylate mononucleotide + Ni(2+)</text>
        <dbReference type="Rhea" id="RHEA:54784"/>
        <dbReference type="ChEBI" id="CHEBI:49786"/>
        <dbReference type="ChEBI" id="CHEBI:137372"/>
        <dbReference type="ChEBI" id="CHEBI:137373"/>
        <dbReference type="EC" id="4.99.1.12"/>
    </reaction>
</comment>
<dbReference type="EC" id="4.99.1.12" evidence="2"/>
<comment type="similarity">
    <text evidence="2">Belongs to the LarC family.</text>
</comment>
<feature type="region of interest" description="Disordered" evidence="3">
    <location>
        <begin position="82"/>
        <end position="143"/>
    </location>
</feature>
<reference evidence="4" key="1">
    <citation type="journal article" date="2021" name="PeerJ">
        <title>Extensive microbial diversity within the chicken gut microbiome revealed by metagenomics and culture.</title>
        <authorList>
            <person name="Gilroy R."/>
            <person name="Ravi A."/>
            <person name="Getino M."/>
            <person name="Pursley I."/>
            <person name="Horton D.L."/>
            <person name="Alikhan N.F."/>
            <person name="Baker D."/>
            <person name="Gharbi K."/>
            <person name="Hall N."/>
            <person name="Watson M."/>
            <person name="Adriaenssens E.M."/>
            <person name="Foster-Nyarko E."/>
            <person name="Jarju S."/>
            <person name="Secka A."/>
            <person name="Antonio M."/>
            <person name="Oren A."/>
            <person name="Chaudhuri R.R."/>
            <person name="La Ragione R."/>
            <person name="Hildebrand F."/>
            <person name="Pallen M.J."/>
        </authorList>
    </citation>
    <scope>NUCLEOTIDE SEQUENCE</scope>
    <source>
        <strain evidence="4">ChiSjej1B19-5720</strain>
    </source>
</reference>
<dbReference type="AlphaFoldDB" id="A0A9D2LUD7"/>
<keyword evidence="1 2" id="KW-0533">Nickel</keyword>
<evidence type="ECO:0000313" key="4">
    <source>
        <dbReference type="EMBL" id="HJB28878.1"/>
    </source>
</evidence>
<evidence type="ECO:0000256" key="1">
    <source>
        <dbReference type="ARBA" id="ARBA00022596"/>
    </source>
</evidence>
<evidence type="ECO:0000256" key="3">
    <source>
        <dbReference type="SAM" id="MobiDB-lite"/>
    </source>
</evidence>
<reference evidence="4" key="2">
    <citation type="submission" date="2021-04" db="EMBL/GenBank/DDBJ databases">
        <authorList>
            <person name="Gilroy R."/>
        </authorList>
    </citation>
    <scope>NUCLEOTIDE SEQUENCE</scope>
    <source>
        <strain evidence="4">ChiSjej1B19-5720</strain>
    </source>
</reference>
<dbReference type="PANTHER" id="PTHR36566:SF1">
    <property type="entry name" value="PYRIDINIUM-3,5-BISTHIOCARBOXYLIC ACID MONONUCLEOTIDE NICKEL INSERTION PROTEIN"/>
    <property type="match status" value="1"/>
</dbReference>
<dbReference type="GO" id="GO:0051604">
    <property type="term" value="P:protein maturation"/>
    <property type="evidence" value="ECO:0007669"/>
    <property type="project" value="UniProtKB-UniRule"/>
</dbReference>
<dbReference type="Pfam" id="PF01969">
    <property type="entry name" value="Ni_insertion"/>
    <property type="match status" value="1"/>
</dbReference>
<name>A0A9D2LUD7_9FIRM</name>